<dbReference type="STRING" id="1094508.Tsac_0344"/>
<dbReference type="Pfam" id="PF00395">
    <property type="entry name" value="SLH"/>
    <property type="match status" value="3"/>
</dbReference>
<dbReference type="PROSITE" id="PS50853">
    <property type="entry name" value="FN3"/>
    <property type="match status" value="2"/>
</dbReference>
<evidence type="ECO:0000256" key="1">
    <source>
        <dbReference type="ARBA" id="ARBA00008834"/>
    </source>
</evidence>
<evidence type="ECO:0000259" key="10">
    <source>
        <dbReference type="PROSITE" id="PS51272"/>
    </source>
</evidence>
<feature type="domain" description="SLH" evidence="10">
    <location>
        <begin position="1974"/>
        <end position="2037"/>
    </location>
</feature>
<protein>
    <submittedName>
        <fullName evidence="11">S-layer domain-containing protein</fullName>
    </submittedName>
</protein>
<dbReference type="KEGG" id="tsh:Tsac_0344"/>
<dbReference type="Gene3D" id="2.60.40.10">
    <property type="entry name" value="Immunoglobulins"/>
    <property type="match status" value="2"/>
</dbReference>
<dbReference type="Proteomes" id="UP000006178">
    <property type="component" value="Chromosome"/>
</dbReference>
<feature type="domain" description="Fibronectin type-III" evidence="9">
    <location>
        <begin position="39"/>
        <end position="165"/>
    </location>
</feature>
<evidence type="ECO:0000256" key="6">
    <source>
        <dbReference type="PROSITE-ProRule" id="PRU10040"/>
    </source>
</evidence>
<dbReference type="Pfam" id="PF00041">
    <property type="entry name" value="fn3"/>
    <property type="match status" value="2"/>
</dbReference>
<reference evidence="11 12" key="1">
    <citation type="journal article" date="2014" name="Appl. Environ. Microbiol.">
        <title>Profile of Secreted Hydrolases, Associated Proteins, and SlpA in Thermoanaerobacterium saccharolyticum during the Degradation of Hemicellulose.</title>
        <authorList>
            <person name="Currie D.H."/>
            <person name="Guss A.M."/>
            <person name="Herring C.D."/>
            <person name="Giannone R.J."/>
            <person name="Johnson C.M."/>
            <person name="Lankford P.K."/>
            <person name="Brown S.D."/>
            <person name="Hettich R.L."/>
            <person name="Lynd L.R."/>
        </authorList>
    </citation>
    <scope>NUCLEOTIDE SEQUENCE [LARGE SCALE GENOMIC DNA]</scope>
    <source>
        <strain evidence="12">DSM 8691 / JW/SL-YS485</strain>
    </source>
</reference>
<evidence type="ECO:0000256" key="4">
    <source>
        <dbReference type="ARBA" id="ARBA00023085"/>
    </source>
</evidence>
<evidence type="ECO:0000256" key="5">
    <source>
        <dbReference type="ARBA" id="ARBA00023295"/>
    </source>
</evidence>
<evidence type="ECO:0000313" key="11">
    <source>
        <dbReference type="EMBL" id="AFK85374.1"/>
    </source>
</evidence>
<evidence type="ECO:0000256" key="7">
    <source>
        <dbReference type="SAM" id="MobiDB-lite"/>
    </source>
</evidence>
<dbReference type="RefSeq" id="WP_014757295.1">
    <property type="nucleotide sequence ID" value="NC_017992.1"/>
</dbReference>
<dbReference type="PANTHER" id="PTHR31339:SF9">
    <property type="entry name" value="PLASMIN AND FIBRONECTIN-BINDING PROTEIN A"/>
    <property type="match status" value="1"/>
</dbReference>
<keyword evidence="4" id="KW-0063">Aspartyl esterase</keyword>
<comment type="similarity">
    <text evidence="1">Belongs to the glycosyl hydrolase 28 family.</text>
</comment>
<dbReference type="GO" id="GO:0004650">
    <property type="term" value="F:polygalacturonase activity"/>
    <property type="evidence" value="ECO:0007669"/>
    <property type="project" value="InterPro"/>
</dbReference>
<feature type="domain" description="Fibronectin type-III" evidence="9">
    <location>
        <begin position="648"/>
        <end position="737"/>
    </location>
</feature>
<dbReference type="InterPro" id="IPR013783">
    <property type="entry name" value="Ig-like_fold"/>
</dbReference>
<dbReference type="InterPro" id="IPR000743">
    <property type="entry name" value="Glyco_hydro_28"/>
</dbReference>
<feature type="signal peptide" evidence="8">
    <location>
        <begin position="1"/>
        <end position="30"/>
    </location>
</feature>
<dbReference type="SMART" id="SM00060">
    <property type="entry name" value="FN3"/>
    <property type="match status" value="2"/>
</dbReference>
<dbReference type="eggNOG" id="COG4677">
    <property type="taxonomic scope" value="Bacteria"/>
</dbReference>
<dbReference type="Pfam" id="PF01095">
    <property type="entry name" value="Pectinesterase"/>
    <property type="match status" value="1"/>
</dbReference>
<dbReference type="InterPro" id="IPR001119">
    <property type="entry name" value="SLH_dom"/>
</dbReference>
<keyword evidence="3" id="KW-0378">Hydrolase</keyword>
<evidence type="ECO:0000256" key="2">
    <source>
        <dbReference type="ARBA" id="ARBA00022737"/>
    </source>
</evidence>
<feature type="compositionally biased region" description="Gly residues" evidence="7">
    <location>
        <begin position="1744"/>
        <end position="1761"/>
    </location>
</feature>
<dbReference type="PANTHER" id="PTHR31339">
    <property type="entry name" value="PECTIN LYASE-RELATED"/>
    <property type="match status" value="1"/>
</dbReference>
<dbReference type="InterPro" id="IPR036116">
    <property type="entry name" value="FN3_sf"/>
</dbReference>
<dbReference type="InterPro" id="IPR012334">
    <property type="entry name" value="Pectin_lyas_fold"/>
</dbReference>
<dbReference type="eggNOG" id="COG5492">
    <property type="taxonomic scope" value="Bacteria"/>
</dbReference>
<dbReference type="BioCyc" id="TSAC1094508:GLMA-343-MONOMER"/>
<dbReference type="SUPFAM" id="SSF51126">
    <property type="entry name" value="Pectin lyase-like"/>
    <property type="match status" value="2"/>
</dbReference>
<feature type="domain" description="SLH" evidence="10">
    <location>
        <begin position="2038"/>
        <end position="2096"/>
    </location>
</feature>
<dbReference type="PATRIC" id="fig|1094508.3.peg.346"/>
<dbReference type="InterPro" id="IPR000070">
    <property type="entry name" value="Pectinesterase_cat"/>
</dbReference>
<feature type="compositionally biased region" description="Low complexity" evidence="7">
    <location>
        <begin position="1762"/>
        <end position="1787"/>
    </location>
</feature>
<name>I3VS79_THESW</name>
<dbReference type="PROSITE" id="PS00503">
    <property type="entry name" value="PECTINESTERASE_2"/>
    <property type="match status" value="1"/>
</dbReference>
<dbReference type="CDD" id="cd00063">
    <property type="entry name" value="FN3"/>
    <property type="match status" value="2"/>
</dbReference>
<feature type="active site" evidence="6">
    <location>
        <position position="1557"/>
    </location>
</feature>
<dbReference type="PROSITE" id="PS00502">
    <property type="entry name" value="POLYGALACTURONASE"/>
    <property type="match status" value="1"/>
</dbReference>
<dbReference type="eggNOG" id="COG5434">
    <property type="taxonomic scope" value="Bacteria"/>
</dbReference>
<dbReference type="InterPro" id="IPR033131">
    <property type="entry name" value="Pectinesterase_Asp_AS"/>
</dbReference>
<proteinExistence type="inferred from homology"/>
<evidence type="ECO:0000256" key="8">
    <source>
        <dbReference type="SAM" id="SignalP"/>
    </source>
</evidence>
<feature type="chain" id="PRO_5003681558" evidence="8">
    <location>
        <begin position="31"/>
        <end position="2158"/>
    </location>
</feature>
<gene>
    <name evidence="11" type="ordered locus">Tsac_0344</name>
</gene>
<dbReference type="EMBL" id="CP003184">
    <property type="protein sequence ID" value="AFK85374.1"/>
    <property type="molecule type" value="Genomic_DNA"/>
</dbReference>
<dbReference type="GO" id="GO:0030599">
    <property type="term" value="F:pectinesterase activity"/>
    <property type="evidence" value="ECO:0007669"/>
    <property type="project" value="InterPro"/>
</dbReference>
<dbReference type="InterPro" id="IPR011050">
    <property type="entry name" value="Pectin_lyase_fold/virulence"/>
</dbReference>
<dbReference type="InterPro" id="IPR051801">
    <property type="entry name" value="GH28_Enzymes"/>
</dbReference>
<keyword evidence="8" id="KW-0732">Signal</keyword>
<sequence length="2158" mass="231711">MGIGKKLNSFVSFLLAFLMVFTMPMSKAFADTTSSGPAAPVDLQVLSGSVTDTGFTLVWHKPDNYSDITDYKITVSDSVYEQVYYASENQTVASPYIKQFYDKNVGDLKDDSGNTVKSAYKISMHSFVLTGLKPDTLYTIQVQSVDTNGNTSTPVTITQSTAPSTPSENIINIESTGAVGDGVLADDADDIPSSGTLNTAAIQKAIDECPDGGVVLVPAGKIFVTGPIHLKSNMTLDVEGTLLGTTDPDQYPNPYDTDPSQVGQKSAPLISTVNTDVYGNTIQYQNIRIVGHGVINGNGWAQVSSKDTSVPIDDQFDQYQKGNSSNISTTAKNHLALNQFNKYSSQGTSNAYATRSNLMVFNNVNGLYIGDGLTVTNPSFHTISVSNSQNVVLNQLIASTYDCNNGDGIDFGNSTGLTVVNSVFNTGDDDVNFDAGVGLSGEQNPPTGNAWVFDNYFGRGHGVIAMGSHTAAWIQNILAEDNVINGTAIGLRGKSQSGNGGGARNITFRDSALAYITDNDGSPFLLTDGYSSALPTDTSNWAPDEPTFHDITVENCTVNGSKKYAIMFQGAPDGFDYNITFNNVFFGAGTYQTKIYYLKNSTFNNVVFYGSTPNYDGDQTTPVNPWHFVHSTNIQFTGNTTQPQIPEWPSNSTATVSNVTYDSATVTWTSAVSGTYTGYQLVGADGTILGKVDASTTAYDLTGLNPDTQYTITVEATDDQNNTIFGPIVTFTTTKASSTGQEGGGTETIDYNKIDVWDFGAEQLDPTKYNNKLTVDIINSLYPGVTPGTSGVTINGFTLNNGEFVFSDGGKLNTHRLRTINTNLTRYDSKSLKSSDGSITYSGYLYSNSSANPNVYIGVYLQKDDIVTLVVASNGNPSTIVFQSPSGNISTQVHTLGSSTASVMTFYASEEGLYKIYSKDEKLVVARVYRQHTRPVTVSGTVSAPSDLSNYGITFTNKENGEVTTADVVNGKYTVTLNENYDYDVSLNNANGYLITSAKTLSIANGAGDQTFDVSVEKASLVTLTGHITGLSQDALAKLKLNFISSNTYVPQINISSDGSYTVQLETGVTYTLDAEGVNDYTLNENTISANSDGTHDFMFTKKPTYQITVNTTGLDDSIKSSATITFTNINEPGYSYTFNLTDSNINLRDGQYKISIKGTGEYPVVLTPTPDLIVKDAPNTVDLNFKPITKWDFAMYNSIALGPGIETINGSNYYLGLKLSSSGVSENNYYLLLSKGGTIDVPVKSGDIVFVSYTSSAAFNFNNDNTTNVDVNLGSTNQIKTATYVAQSDGYVTLTGIAGNNASQTYLTSIRVYTQIPYKETITVGPKDCDYTSISDALDAVRAMYRPNNERVTIEVQPGNYEEMLVIDVPNVTIKNASTQPSINLTNQGVGIDKNAVRITSYYGTGYSYYSMGPDGKYHADLLAVNKENGYLAYHNPGAGTTNGSFWNATVVVYADGFEADGIIFENSYNQYISDKEANDVVVPDVGNKGVRPTDVGDTAVQNKSFVERAAALAIADNAKQIYFNNCRFVGRQDTLYGGNNSIAAFNKCAVMGSTDYIFGPMTAVFYKCQLVFNTSDASNDVGYITAAQQSSGRGFLMYNCTVTSTTPGVDTASTKHSKPGYFGRPWLANTSEVVFDKTIIEPTDYSGTMQSLIQPAGWLSTLGGTSPKMYEYDTMEALAGVDNTSQRVSWATVIKDGKLLDGTDISTADKAITAFLGDWIPFNIDPQDDVAVIVNPSDNGSNGNGTTGQEGGSTGGSTGNNGSNTGSANNTSGSVNTTTTNNNGAVNNTIGVITKNGNVITLTLDAGKAKDLIVNSKDKKVIFDITTIGEGQQKVVQISKDILDTSAANGKDIVIKSDNASIALTKDALNQNQIQNGVNVSIKDNGKPNVTNYVPLSNVVDITISGSSGNVTLAKPVEVTLNISKANDPRKVAVYYYNSTTNQWEYVGGKVDASSGTITFNATHFSQYAAFEYDKTFNDVKDSWAKDVIEVLASRHIVEGMTDTQYEPNKTVTRAEFTAMILRLLNIKEEAYSGEFSDVKSGDWYANAIEAAYKAGIIEGDGKNARPNDSITREEMTAIAMRAYEMLTQYEEENIGATTFSDDKSISDWARNVVANAAKLGIVNGEPNNVFEPKGNATRAEAAAIIYGLLEKSGNI</sequence>
<dbReference type="GO" id="GO:0005975">
    <property type="term" value="P:carbohydrate metabolic process"/>
    <property type="evidence" value="ECO:0007669"/>
    <property type="project" value="InterPro"/>
</dbReference>
<accession>I3VS79</accession>
<evidence type="ECO:0000259" key="9">
    <source>
        <dbReference type="PROSITE" id="PS50853"/>
    </source>
</evidence>
<dbReference type="Gene3D" id="2.160.20.10">
    <property type="entry name" value="Single-stranded right-handed beta-helix, Pectin lyase-like"/>
    <property type="match status" value="2"/>
</dbReference>
<keyword evidence="2" id="KW-0677">Repeat</keyword>
<dbReference type="Pfam" id="PF00295">
    <property type="entry name" value="Glyco_hydro_28"/>
    <property type="match status" value="1"/>
</dbReference>
<evidence type="ECO:0000313" key="12">
    <source>
        <dbReference type="Proteomes" id="UP000006178"/>
    </source>
</evidence>
<organism evidence="11 12">
    <name type="scientific">Thermoanaerobacterium saccharolyticum (strain DSM 8691 / JW/SL-YS485)</name>
    <dbReference type="NCBI Taxonomy" id="1094508"/>
    <lineage>
        <taxon>Bacteria</taxon>
        <taxon>Bacillati</taxon>
        <taxon>Bacillota</taxon>
        <taxon>Clostridia</taxon>
        <taxon>Thermoanaerobacterales</taxon>
        <taxon>Thermoanaerobacteraceae</taxon>
        <taxon>Thermoanaerobacterium</taxon>
    </lineage>
</organism>
<dbReference type="SUPFAM" id="SSF49265">
    <property type="entry name" value="Fibronectin type III"/>
    <property type="match status" value="1"/>
</dbReference>
<evidence type="ECO:0000256" key="3">
    <source>
        <dbReference type="ARBA" id="ARBA00022801"/>
    </source>
</evidence>
<feature type="domain" description="SLH" evidence="10">
    <location>
        <begin position="2099"/>
        <end position="2158"/>
    </location>
</feature>
<dbReference type="InterPro" id="IPR003961">
    <property type="entry name" value="FN3_dom"/>
</dbReference>
<feature type="region of interest" description="Disordered" evidence="7">
    <location>
        <begin position="1733"/>
        <end position="1787"/>
    </location>
</feature>
<keyword evidence="12" id="KW-1185">Reference proteome</keyword>
<dbReference type="GO" id="GO:0042545">
    <property type="term" value="P:cell wall modification"/>
    <property type="evidence" value="ECO:0007669"/>
    <property type="project" value="InterPro"/>
</dbReference>
<keyword evidence="5" id="KW-0326">Glycosidase</keyword>
<dbReference type="PROSITE" id="PS51272">
    <property type="entry name" value="SLH"/>
    <property type="match status" value="3"/>
</dbReference>